<sequence>MTNAPPRVLVAGIGNIFLGDDGFGVETVRRLAAEPLPPHTELADIGVRGVHLAYRMLDGYDTVVLVDAVPGDGPPGTVRLLAPDGARPPAGPVAVDGHHMTPDAVLALLDHLSETTGGGRPRRVLVVGCVPARLDEGIGLSAPVEAAVEEAVRLLRTLLHEATDTPPGAPEPASGPAART</sequence>
<keyword evidence="2 6" id="KW-0645">Protease</keyword>
<dbReference type="NCBIfam" id="TIGR00072">
    <property type="entry name" value="hydrog_prot"/>
    <property type="match status" value="1"/>
</dbReference>
<accession>A0A553ZQX5</accession>
<dbReference type="GO" id="GO:0008047">
    <property type="term" value="F:enzyme activator activity"/>
    <property type="evidence" value="ECO:0007669"/>
    <property type="project" value="InterPro"/>
</dbReference>
<feature type="compositionally biased region" description="Low complexity" evidence="5">
    <location>
        <begin position="171"/>
        <end position="180"/>
    </location>
</feature>
<dbReference type="Pfam" id="PF01750">
    <property type="entry name" value="HycI"/>
    <property type="match status" value="1"/>
</dbReference>
<dbReference type="CDD" id="cd06068">
    <property type="entry name" value="H2MP_like-1"/>
    <property type="match status" value="1"/>
</dbReference>
<proteinExistence type="inferred from homology"/>
<evidence type="ECO:0000256" key="5">
    <source>
        <dbReference type="SAM" id="MobiDB-lite"/>
    </source>
</evidence>
<gene>
    <name evidence="6" type="ORF">FNZ23_02070</name>
</gene>
<dbReference type="GO" id="GO:0016485">
    <property type="term" value="P:protein processing"/>
    <property type="evidence" value="ECO:0007669"/>
    <property type="project" value="TreeGrafter"/>
</dbReference>
<comment type="caution">
    <text evidence="6">The sequence shown here is derived from an EMBL/GenBank/DDBJ whole genome shotgun (WGS) entry which is preliminary data.</text>
</comment>
<dbReference type="InterPro" id="IPR000671">
    <property type="entry name" value="Peptidase_A31"/>
</dbReference>
<organism evidence="6 7">
    <name type="scientific">Streptomyces benahoarensis</name>
    <dbReference type="NCBI Taxonomy" id="2595054"/>
    <lineage>
        <taxon>Bacteria</taxon>
        <taxon>Bacillati</taxon>
        <taxon>Actinomycetota</taxon>
        <taxon>Actinomycetes</taxon>
        <taxon>Kitasatosporales</taxon>
        <taxon>Streptomycetaceae</taxon>
        <taxon>Streptomyces</taxon>
    </lineage>
</organism>
<dbReference type="SUPFAM" id="SSF53163">
    <property type="entry name" value="HybD-like"/>
    <property type="match status" value="1"/>
</dbReference>
<dbReference type="PANTHER" id="PTHR30302">
    <property type="entry name" value="HYDROGENASE 1 MATURATION PROTEASE"/>
    <property type="match status" value="1"/>
</dbReference>
<dbReference type="InterPro" id="IPR023430">
    <property type="entry name" value="Pept_HybD-like_dom_sf"/>
</dbReference>
<feature type="region of interest" description="Disordered" evidence="5">
    <location>
        <begin position="160"/>
        <end position="180"/>
    </location>
</feature>
<dbReference type="Gene3D" id="3.40.50.1450">
    <property type="entry name" value="HybD-like"/>
    <property type="match status" value="1"/>
</dbReference>
<evidence type="ECO:0000256" key="2">
    <source>
        <dbReference type="ARBA" id="ARBA00022670"/>
    </source>
</evidence>
<name>A0A553ZQX5_9ACTN</name>
<dbReference type="RefSeq" id="WP_143939596.1">
    <property type="nucleotide sequence ID" value="NZ_VKLS01000009.1"/>
</dbReference>
<keyword evidence="7" id="KW-1185">Reference proteome</keyword>
<dbReference type="PRINTS" id="PR00446">
    <property type="entry name" value="HYDRGNUPTAKE"/>
</dbReference>
<dbReference type="PANTHER" id="PTHR30302:SF1">
    <property type="entry name" value="HYDROGENASE 2 MATURATION PROTEASE"/>
    <property type="match status" value="1"/>
</dbReference>
<evidence type="ECO:0000256" key="3">
    <source>
        <dbReference type="ARBA" id="ARBA00022750"/>
    </source>
</evidence>
<evidence type="ECO:0000256" key="4">
    <source>
        <dbReference type="ARBA" id="ARBA00022801"/>
    </source>
</evidence>
<protein>
    <submittedName>
        <fullName evidence="6">Hydrogenase maturation protease</fullName>
    </submittedName>
</protein>
<dbReference type="EMBL" id="VKLS01000009">
    <property type="protein sequence ID" value="TSB43862.1"/>
    <property type="molecule type" value="Genomic_DNA"/>
</dbReference>
<keyword evidence="4" id="KW-0378">Hydrolase</keyword>
<evidence type="ECO:0000313" key="6">
    <source>
        <dbReference type="EMBL" id="TSB43862.1"/>
    </source>
</evidence>
<dbReference type="Proteomes" id="UP000320888">
    <property type="component" value="Unassembled WGS sequence"/>
</dbReference>
<keyword evidence="3" id="KW-0064">Aspartyl protease</keyword>
<evidence type="ECO:0000256" key="1">
    <source>
        <dbReference type="ARBA" id="ARBA00006814"/>
    </source>
</evidence>
<dbReference type="OrthoDB" id="3828930at2"/>
<reference evidence="6 7" key="1">
    <citation type="submission" date="2019-07" db="EMBL/GenBank/DDBJ databases">
        <title>Draft genome for Streptomyces benahoarensis MZ03-48.</title>
        <authorList>
            <person name="Gonzalez-Pimentel J.L."/>
        </authorList>
    </citation>
    <scope>NUCLEOTIDE SEQUENCE [LARGE SCALE GENOMIC DNA]</scope>
    <source>
        <strain evidence="6 7">MZ03-48</strain>
    </source>
</reference>
<dbReference type="AlphaFoldDB" id="A0A553ZQX5"/>
<dbReference type="GO" id="GO:0004190">
    <property type="term" value="F:aspartic-type endopeptidase activity"/>
    <property type="evidence" value="ECO:0007669"/>
    <property type="project" value="UniProtKB-KW"/>
</dbReference>
<comment type="similarity">
    <text evidence="1">Belongs to the peptidase A31 family.</text>
</comment>
<evidence type="ECO:0000313" key="7">
    <source>
        <dbReference type="Proteomes" id="UP000320888"/>
    </source>
</evidence>